<feature type="domain" description="DOD-type homing endonuclease" evidence="1">
    <location>
        <begin position="7"/>
        <end position="161"/>
    </location>
</feature>
<organism evidence="3 4">
    <name type="scientific">Nocardioides alpinus</name>
    <dbReference type="NCBI Taxonomy" id="748909"/>
    <lineage>
        <taxon>Bacteria</taxon>
        <taxon>Bacillati</taxon>
        <taxon>Actinomycetota</taxon>
        <taxon>Actinomycetes</taxon>
        <taxon>Propionibacteriales</taxon>
        <taxon>Nocardioidaceae</taxon>
        <taxon>Nocardioides</taxon>
    </lineage>
</organism>
<gene>
    <name evidence="2" type="ORF">CXG46_09725</name>
    <name evidence="3" type="ORF">SAMN05192575_11426</name>
</gene>
<dbReference type="Proteomes" id="UP000233565">
    <property type="component" value="Unassembled WGS sequence"/>
</dbReference>
<dbReference type="OrthoDB" id="3366805at2"/>
<keyword evidence="5" id="KW-1185">Reference proteome</keyword>
<dbReference type="PROSITE" id="PS50819">
    <property type="entry name" value="INTEIN_ENDONUCLEASE"/>
    <property type="match status" value="1"/>
</dbReference>
<dbReference type="EMBL" id="FOKC01000014">
    <property type="protein sequence ID" value="SFB45607.1"/>
    <property type="molecule type" value="Genomic_DNA"/>
</dbReference>
<reference evidence="3" key="1">
    <citation type="submission" date="2016-10" db="EMBL/GenBank/DDBJ databases">
        <authorList>
            <person name="de Groot N.N."/>
        </authorList>
    </citation>
    <scope>NUCLEOTIDE SEQUENCE [LARGE SCALE GENOMIC DNA]</scope>
    <source>
        <strain evidence="3">CGMCC 1.10697</strain>
    </source>
</reference>
<proteinExistence type="predicted"/>
<evidence type="ECO:0000313" key="5">
    <source>
        <dbReference type="Proteomes" id="UP000233565"/>
    </source>
</evidence>
<sequence>MVAYAELLGWYLGDGHITEGRRRVFNLHVVNDQRYEDLNRHILELMRRVKPGSRPHTRLQPGCVVSTVSWKHWPCLFPQHGAGRKHDRDIVLEPWQAAIVTAYPGDFLRGLFHSDGARVNNWATRVVAGQKRRYDYPRWQFSNRSEDILGLCGWALDLAGVAWRRSGPWTVSVSRKEAVAALDDLIGLKS</sequence>
<evidence type="ECO:0000259" key="1">
    <source>
        <dbReference type="PROSITE" id="PS50819"/>
    </source>
</evidence>
<name>A0A1I1B6C4_9ACTN</name>
<dbReference type="InterPro" id="IPR006142">
    <property type="entry name" value="INTEIN"/>
</dbReference>
<evidence type="ECO:0000313" key="3">
    <source>
        <dbReference type="EMBL" id="SFB45607.1"/>
    </source>
</evidence>
<dbReference type="PRINTS" id="PR00379">
    <property type="entry name" value="INTEIN"/>
</dbReference>
<dbReference type="Proteomes" id="UP000199113">
    <property type="component" value="Unassembled WGS sequence"/>
</dbReference>
<protein>
    <submittedName>
        <fullName evidence="2">Transcriptional regulator</fullName>
    </submittedName>
</protein>
<dbReference type="RefSeq" id="WP_091201482.1">
    <property type="nucleotide sequence ID" value="NZ_FOKC01000014.1"/>
</dbReference>
<evidence type="ECO:0000313" key="4">
    <source>
        <dbReference type="Proteomes" id="UP000199113"/>
    </source>
</evidence>
<dbReference type="Gene3D" id="3.10.28.10">
    <property type="entry name" value="Homing endonucleases"/>
    <property type="match status" value="1"/>
</dbReference>
<dbReference type="GO" id="GO:0004519">
    <property type="term" value="F:endonuclease activity"/>
    <property type="evidence" value="ECO:0007669"/>
    <property type="project" value="InterPro"/>
</dbReference>
<dbReference type="STRING" id="748909.SAMN05192575_11426"/>
<accession>A0A1I1B6C4</accession>
<dbReference type="InterPro" id="IPR004042">
    <property type="entry name" value="Intein_endonuc_central"/>
</dbReference>
<dbReference type="AlphaFoldDB" id="A0A1I1B6C4"/>
<evidence type="ECO:0000313" key="2">
    <source>
        <dbReference type="EMBL" id="PKH41355.1"/>
    </source>
</evidence>
<dbReference type="EMBL" id="PJBV01000015">
    <property type="protein sequence ID" value="PKH41355.1"/>
    <property type="molecule type" value="Genomic_DNA"/>
</dbReference>
<reference evidence="2 5" key="2">
    <citation type="submission" date="2017-12" db="EMBL/GenBank/DDBJ databases">
        <title>Pharmacopeia of the Arctic Ocean.</title>
        <authorList>
            <person name="Collins E."/>
            <person name="Ducluzeau A.-L."/>
        </authorList>
    </citation>
    <scope>NUCLEOTIDE SEQUENCE [LARGE SCALE GENOMIC DNA]</scope>
    <source>
        <strain evidence="2 5">DSM 23325</strain>
    </source>
</reference>
<dbReference type="GO" id="GO:0016539">
    <property type="term" value="P:intein-mediated protein splicing"/>
    <property type="evidence" value="ECO:0007669"/>
    <property type="project" value="InterPro"/>
</dbReference>
<dbReference type="InterPro" id="IPR027434">
    <property type="entry name" value="Homing_endonucl"/>
</dbReference>